<evidence type="ECO:0000313" key="4">
    <source>
        <dbReference type="Proteomes" id="UP000182237"/>
    </source>
</evidence>
<dbReference type="RefSeq" id="WP_019192929.1">
    <property type="nucleotide sequence ID" value="NZ_LT629765.1"/>
</dbReference>
<evidence type="ECO:0000313" key="3">
    <source>
        <dbReference type="EMBL" id="SDR95715.1"/>
    </source>
</evidence>
<sequence>MTQTPKPGSTPKPSPAAMARRAAKPGKPGSVDEQRSTPSPVPAAAPPASDPTAFGRVAEDGTVYVTRGGVEREIGSWQAGTPEEGVAHYAQRFDDLATEVGLLESRLAAHPEDAAQLREQAQGLKDSLDTQAVIGDLDALEQRLNGVIDHSVEAAEHAKEAKAQRRARAIARKEELAAEAEDLAENSTEWKKAGDRIRAILDEWRTIRGIDRATDDVLWKRYSRARDAFNRRRGSHFAELDRNRAAARKTKEELVARAEALQDSTNWNDTARAFRDLMKEWKAAGRAPREVDDKLWEQFRAAQDHFFAARNAVNAERDREFEANAAAKDALIAEYDGLITPDKGLGAAKSKLRELQDKWDEIGFVPRSKVREYEDKIGALEKRVADAEESRWRASDPAAQDKVNQFQVKADDLTRQAEAAEAQGASAKAAELRASAAQWQEFADVAAKAVNS</sequence>
<gene>
    <name evidence="3" type="ORF">SAMN04488539_0718</name>
</gene>
<dbReference type="Pfam" id="PF03993">
    <property type="entry name" value="DUF349"/>
    <property type="match status" value="3"/>
</dbReference>
<dbReference type="Proteomes" id="UP000182237">
    <property type="component" value="Chromosome I"/>
</dbReference>
<feature type="region of interest" description="Disordered" evidence="2">
    <location>
        <begin position="1"/>
        <end position="57"/>
    </location>
</feature>
<feature type="compositionally biased region" description="Pro residues" evidence="2">
    <location>
        <begin position="39"/>
        <end position="49"/>
    </location>
</feature>
<dbReference type="EMBL" id="LT629765">
    <property type="protein sequence ID" value="SDR95715.1"/>
    <property type="molecule type" value="Genomic_DNA"/>
</dbReference>
<name>A0A1H1NAG1_9CORY</name>
<keyword evidence="4" id="KW-1185">Reference proteome</keyword>
<dbReference type="AlphaFoldDB" id="A0A1H1NAG1"/>
<reference evidence="3 4" key="1">
    <citation type="submission" date="2016-10" db="EMBL/GenBank/DDBJ databases">
        <authorList>
            <person name="de Groot N.N."/>
        </authorList>
    </citation>
    <scope>NUCLEOTIDE SEQUENCE [LARGE SCALE GENOMIC DNA]</scope>
    <source>
        <strain evidence="3 4">DSM 45434</strain>
    </source>
</reference>
<accession>A0A1H1NAG1</accession>
<organism evidence="3 4">
    <name type="scientific">Corynebacterium timonense</name>
    <dbReference type="NCBI Taxonomy" id="441500"/>
    <lineage>
        <taxon>Bacteria</taxon>
        <taxon>Bacillati</taxon>
        <taxon>Actinomycetota</taxon>
        <taxon>Actinomycetes</taxon>
        <taxon>Mycobacteriales</taxon>
        <taxon>Corynebacteriaceae</taxon>
        <taxon>Corynebacterium</taxon>
    </lineage>
</organism>
<keyword evidence="1" id="KW-0175">Coiled coil</keyword>
<dbReference type="STRING" id="1203190.GCA_000312345_00058"/>
<dbReference type="eggNOG" id="COG1196">
    <property type="taxonomic scope" value="Bacteria"/>
</dbReference>
<dbReference type="InterPro" id="IPR007139">
    <property type="entry name" value="DUF349"/>
</dbReference>
<protein>
    <recommendedName>
        <fullName evidence="5">DUF349 domain-containing protein</fullName>
    </recommendedName>
</protein>
<proteinExistence type="predicted"/>
<feature type="coiled-coil region" evidence="1">
    <location>
        <begin position="159"/>
        <end position="193"/>
    </location>
</feature>
<feature type="coiled-coil region" evidence="1">
    <location>
        <begin position="237"/>
        <end position="264"/>
    </location>
</feature>
<dbReference type="OrthoDB" id="5422202at2"/>
<feature type="coiled-coil region" evidence="1">
    <location>
        <begin position="370"/>
        <end position="430"/>
    </location>
</feature>
<evidence type="ECO:0000256" key="2">
    <source>
        <dbReference type="SAM" id="MobiDB-lite"/>
    </source>
</evidence>
<evidence type="ECO:0000256" key="1">
    <source>
        <dbReference type="SAM" id="Coils"/>
    </source>
</evidence>
<evidence type="ECO:0008006" key="5">
    <source>
        <dbReference type="Google" id="ProtNLM"/>
    </source>
</evidence>